<keyword evidence="3" id="KW-0067">ATP-binding</keyword>
<dbReference type="InterPro" id="IPR027417">
    <property type="entry name" value="P-loop_NTPase"/>
</dbReference>
<dbReference type="PANTHER" id="PTHR33295">
    <property type="entry name" value="ATPASE"/>
    <property type="match status" value="1"/>
</dbReference>
<gene>
    <name evidence="3" type="ORF">H9831_14130</name>
</gene>
<proteinExistence type="predicted"/>
<dbReference type="EMBL" id="DXDD01000174">
    <property type="protein sequence ID" value="HIY61788.1"/>
    <property type="molecule type" value="Genomic_DNA"/>
</dbReference>
<dbReference type="Pfam" id="PF13173">
    <property type="entry name" value="AAA_14"/>
    <property type="match status" value="1"/>
</dbReference>
<dbReference type="InterPro" id="IPR041682">
    <property type="entry name" value="AAA_14"/>
</dbReference>
<evidence type="ECO:0000313" key="3">
    <source>
        <dbReference type="EMBL" id="HIY61788.1"/>
    </source>
</evidence>
<dbReference type="GO" id="GO:0005524">
    <property type="term" value="F:ATP binding"/>
    <property type="evidence" value="ECO:0007669"/>
    <property type="project" value="UniProtKB-KW"/>
</dbReference>
<dbReference type="SUPFAM" id="SSF52540">
    <property type="entry name" value="P-loop containing nucleoside triphosphate hydrolases"/>
    <property type="match status" value="1"/>
</dbReference>
<dbReference type="Proteomes" id="UP000824007">
    <property type="component" value="Unassembled WGS sequence"/>
</dbReference>
<keyword evidence="3" id="KW-0547">Nucleotide-binding</keyword>
<sequence>MAETYLKRKIDTYLRSWKEDPGRKPLIVKGPRQIGKTESILHFAAEAYPNVIYINFVEEPKYRLITENGYKTDDIIRNISRMDPSRHFEPGRTLLIFDELQEYPEIATALKFFKIDGRFDVICSGSLLGISYQRIESNSVGYKTDYDMSSMDFEEFLWAKGYDGRAVEELRGHMEAAAPFPEVLMKVYSELFLDYCILGGMPAVVREYIQNGTFEGTLDIQRQLLADYREDIRKYAEGMEQARILNVFEQIPVQLAKDNKKFQISKVAKGARFKDYRGCMEWLRDAGIVNICYCLNYPELPLRGNYDDTKYKLYFFDTGLFVAMLDEEAQDDLRANKNLGVYKGALYENIVGEALKKCGYDLYYYKRDDSTLEEDFFVRTSQSLIPIEVKAKRGTAKSLRTLIRSDRYPDITCGIKFTGGNIGYSDGIYTFPYFCAFLLKDCLKRAVTNGNSPVCGDNNATEK</sequence>
<feature type="domain" description="DUF4143" evidence="2">
    <location>
        <begin position="230"/>
        <end position="391"/>
    </location>
</feature>
<feature type="domain" description="AAA" evidence="1">
    <location>
        <begin position="23"/>
        <end position="157"/>
    </location>
</feature>
<organism evidence="3 4">
    <name type="scientific">Candidatus Eisenbergiella pullistercoris</name>
    <dbReference type="NCBI Taxonomy" id="2838555"/>
    <lineage>
        <taxon>Bacteria</taxon>
        <taxon>Bacillati</taxon>
        <taxon>Bacillota</taxon>
        <taxon>Clostridia</taxon>
        <taxon>Lachnospirales</taxon>
        <taxon>Lachnospiraceae</taxon>
        <taxon>Eisenbergiella</taxon>
    </lineage>
</organism>
<evidence type="ECO:0000313" key="4">
    <source>
        <dbReference type="Proteomes" id="UP000824007"/>
    </source>
</evidence>
<dbReference type="InterPro" id="IPR025420">
    <property type="entry name" value="DUF4143"/>
</dbReference>
<evidence type="ECO:0000259" key="2">
    <source>
        <dbReference type="Pfam" id="PF13635"/>
    </source>
</evidence>
<name>A0A9D1YSX2_9FIRM</name>
<dbReference type="PANTHER" id="PTHR33295:SF7">
    <property type="entry name" value="ATPASE"/>
    <property type="match status" value="1"/>
</dbReference>
<reference evidence="3" key="1">
    <citation type="journal article" date="2021" name="PeerJ">
        <title>Extensive microbial diversity within the chicken gut microbiome revealed by metagenomics and culture.</title>
        <authorList>
            <person name="Gilroy R."/>
            <person name="Ravi A."/>
            <person name="Getino M."/>
            <person name="Pursley I."/>
            <person name="Horton D.L."/>
            <person name="Alikhan N.F."/>
            <person name="Baker D."/>
            <person name="Gharbi K."/>
            <person name="Hall N."/>
            <person name="Watson M."/>
            <person name="Adriaenssens E.M."/>
            <person name="Foster-Nyarko E."/>
            <person name="Jarju S."/>
            <person name="Secka A."/>
            <person name="Antonio M."/>
            <person name="Oren A."/>
            <person name="Chaudhuri R.R."/>
            <person name="La Ragione R."/>
            <person name="Hildebrand F."/>
            <person name="Pallen M.J."/>
        </authorList>
    </citation>
    <scope>NUCLEOTIDE SEQUENCE</scope>
    <source>
        <strain evidence="3">ChiSxjej3B15-24422</strain>
    </source>
</reference>
<comment type="caution">
    <text evidence="3">The sequence shown here is derived from an EMBL/GenBank/DDBJ whole genome shotgun (WGS) entry which is preliminary data.</text>
</comment>
<dbReference type="AlphaFoldDB" id="A0A9D1YSX2"/>
<evidence type="ECO:0000259" key="1">
    <source>
        <dbReference type="Pfam" id="PF13173"/>
    </source>
</evidence>
<reference evidence="3" key="2">
    <citation type="submission" date="2021-04" db="EMBL/GenBank/DDBJ databases">
        <authorList>
            <person name="Gilroy R."/>
        </authorList>
    </citation>
    <scope>NUCLEOTIDE SEQUENCE</scope>
    <source>
        <strain evidence="3">ChiSxjej3B15-24422</strain>
    </source>
</reference>
<dbReference type="Pfam" id="PF13635">
    <property type="entry name" value="DUF4143"/>
    <property type="match status" value="1"/>
</dbReference>
<protein>
    <submittedName>
        <fullName evidence="3">ATP-binding protein</fullName>
    </submittedName>
</protein>
<accession>A0A9D1YSX2</accession>